<feature type="region of interest" description="Disordered" evidence="1">
    <location>
        <begin position="304"/>
        <end position="323"/>
    </location>
</feature>
<evidence type="ECO:0000256" key="1">
    <source>
        <dbReference type="SAM" id="MobiDB-lite"/>
    </source>
</evidence>
<sequence length="364" mass="40392">MSAITYANSLSAQDQRRKASKVSLSAGLHKMIQKAKNVDMAFGTTLERVLKRFSPPRPVSPQPQEDNAEPDRTHSARPLAELQNLSGEVQDKDQNPFAAAFGPAVQSAGSSKPSKGKARATNQDFEDFRPVPRPAPPELYGRSVSVVDTSACVDPIGQDPQNLQGCLRRSNAIRRTEAPEWLRNGEPRPQRERVPMFHWIRDVIEKRSGRVGVELLPPHPDNLALLRRTPKEQPEEPTEYHDMLPPMELYALGVLGDDERSACRAMPTMDENTVPWTTGSHNADSTPRSARSDDDNVPLLLLRPMPRDRRNSPHHLDQNAPPVLSYDSIGRRLVDGPSHLVQIHRSGSIHSQVAVICDGDDLAD</sequence>
<dbReference type="AlphaFoldDB" id="A0A9Q9AUB4"/>
<feature type="compositionally biased region" description="Polar residues" evidence="1">
    <location>
        <begin position="270"/>
        <end position="289"/>
    </location>
</feature>
<feature type="region of interest" description="Disordered" evidence="1">
    <location>
        <begin position="270"/>
        <end position="297"/>
    </location>
</feature>
<feature type="compositionally biased region" description="Basic and acidic residues" evidence="1">
    <location>
        <begin position="305"/>
        <end position="317"/>
    </location>
</feature>
<dbReference type="EMBL" id="CP099424">
    <property type="protein sequence ID" value="USW54939.1"/>
    <property type="molecule type" value="Genomic_DNA"/>
</dbReference>
<organism evidence="2 3">
    <name type="scientific">Septoria linicola</name>
    <dbReference type="NCBI Taxonomy" id="215465"/>
    <lineage>
        <taxon>Eukaryota</taxon>
        <taxon>Fungi</taxon>
        <taxon>Dikarya</taxon>
        <taxon>Ascomycota</taxon>
        <taxon>Pezizomycotina</taxon>
        <taxon>Dothideomycetes</taxon>
        <taxon>Dothideomycetidae</taxon>
        <taxon>Mycosphaerellales</taxon>
        <taxon>Mycosphaerellaceae</taxon>
        <taxon>Septoria</taxon>
    </lineage>
</organism>
<proteinExistence type="predicted"/>
<reference evidence="2" key="1">
    <citation type="submission" date="2022-06" db="EMBL/GenBank/DDBJ databases">
        <title>Complete genome sequences of two strains of the flax pathogen Septoria linicola.</title>
        <authorList>
            <person name="Lapalu N."/>
            <person name="Simon A."/>
            <person name="Demenou B."/>
            <person name="Paumier D."/>
            <person name="Guillot M.-P."/>
            <person name="Gout L."/>
            <person name="Valade R."/>
        </authorList>
    </citation>
    <scope>NUCLEOTIDE SEQUENCE</scope>
    <source>
        <strain evidence="2">SE15195</strain>
    </source>
</reference>
<name>A0A9Q9AUB4_9PEZI</name>
<protein>
    <submittedName>
        <fullName evidence="2">Uncharacterized protein</fullName>
    </submittedName>
</protein>
<accession>A0A9Q9AUB4</accession>
<gene>
    <name evidence="2" type="ORF">Slin15195_G082580</name>
</gene>
<feature type="region of interest" description="Disordered" evidence="1">
    <location>
        <begin position="52"/>
        <end position="137"/>
    </location>
</feature>
<evidence type="ECO:0000313" key="3">
    <source>
        <dbReference type="Proteomes" id="UP001056384"/>
    </source>
</evidence>
<keyword evidence="3" id="KW-1185">Reference proteome</keyword>
<evidence type="ECO:0000313" key="2">
    <source>
        <dbReference type="EMBL" id="USW54939.1"/>
    </source>
</evidence>
<dbReference type="Proteomes" id="UP001056384">
    <property type="component" value="Chromosome 7"/>
</dbReference>